<dbReference type="AlphaFoldDB" id="A0A9D2NJQ4"/>
<dbReference type="InterPro" id="IPR029044">
    <property type="entry name" value="Nucleotide-diphossugar_trans"/>
</dbReference>
<comment type="caution">
    <text evidence="4">The sequence shown here is derived from an EMBL/GenBank/DDBJ whole genome shotgun (WGS) entry which is preliminary data.</text>
</comment>
<evidence type="ECO:0000256" key="1">
    <source>
        <dbReference type="ARBA" id="ARBA00022676"/>
    </source>
</evidence>
<dbReference type="GO" id="GO:0016757">
    <property type="term" value="F:glycosyltransferase activity"/>
    <property type="evidence" value="ECO:0007669"/>
    <property type="project" value="UniProtKB-KW"/>
</dbReference>
<dbReference type="Pfam" id="PF00535">
    <property type="entry name" value="Glycos_transf_2"/>
    <property type="match status" value="1"/>
</dbReference>
<proteinExistence type="predicted"/>
<dbReference type="Proteomes" id="UP000823891">
    <property type="component" value="Unassembled WGS sequence"/>
</dbReference>
<dbReference type="InterPro" id="IPR001173">
    <property type="entry name" value="Glyco_trans_2-like"/>
</dbReference>
<dbReference type="EMBL" id="DWWS01000069">
    <property type="protein sequence ID" value="HJC25629.1"/>
    <property type="molecule type" value="Genomic_DNA"/>
</dbReference>
<dbReference type="PANTHER" id="PTHR22916:SF51">
    <property type="entry name" value="GLYCOSYLTRANSFERASE EPSH-RELATED"/>
    <property type="match status" value="1"/>
</dbReference>
<protein>
    <submittedName>
        <fullName evidence="4">Glycosyltransferase</fullName>
        <ecNumber evidence="4">2.4.-.-</ecNumber>
    </submittedName>
</protein>
<keyword evidence="2 4" id="KW-0808">Transferase</keyword>
<dbReference type="PANTHER" id="PTHR22916">
    <property type="entry name" value="GLYCOSYLTRANSFERASE"/>
    <property type="match status" value="1"/>
</dbReference>
<gene>
    <name evidence="4" type="ORF">H9761_18360</name>
</gene>
<feature type="domain" description="Glycosyltransferase 2-like" evidence="3">
    <location>
        <begin position="7"/>
        <end position="173"/>
    </location>
</feature>
<evidence type="ECO:0000313" key="4">
    <source>
        <dbReference type="EMBL" id="HJC25629.1"/>
    </source>
</evidence>
<dbReference type="SUPFAM" id="SSF53448">
    <property type="entry name" value="Nucleotide-diphospho-sugar transferases"/>
    <property type="match status" value="1"/>
</dbReference>
<evidence type="ECO:0000256" key="2">
    <source>
        <dbReference type="ARBA" id="ARBA00022679"/>
    </source>
</evidence>
<dbReference type="CDD" id="cd00761">
    <property type="entry name" value="Glyco_tranf_GTA_type"/>
    <property type="match status" value="1"/>
</dbReference>
<organism evidence="4 5">
    <name type="scientific">Candidatus Eisenbergiella merdavium</name>
    <dbReference type="NCBI Taxonomy" id="2838551"/>
    <lineage>
        <taxon>Bacteria</taxon>
        <taxon>Bacillati</taxon>
        <taxon>Bacillota</taxon>
        <taxon>Clostridia</taxon>
        <taxon>Lachnospirales</taxon>
        <taxon>Lachnospiraceae</taxon>
        <taxon>Eisenbergiella</taxon>
    </lineage>
</organism>
<reference evidence="4" key="1">
    <citation type="journal article" date="2021" name="PeerJ">
        <title>Extensive microbial diversity within the chicken gut microbiome revealed by metagenomics and culture.</title>
        <authorList>
            <person name="Gilroy R."/>
            <person name="Ravi A."/>
            <person name="Getino M."/>
            <person name="Pursley I."/>
            <person name="Horton D.L."/>
            <person name="Alikhan N.F."/>
            <person name="Baker D."/>
            <person name="Gharbi K."/>
            <person name="Hall N."/>
            <person name="Watson M."/>
            <person name="Adriaenssens E.M."/>
            <person name="Foster-Nyarko E."/>
            <person name="Jarju S."/>
            <person name="Secka A."/>
            <person name="Antonio M."/>
            <person name="Oren A."/>
            <person name="Chaudhuri R.R."/>
            <person name="La Ragione R."/>
            <person name="Hildebrand F."/>
            <person name="Pallen M.J."/>
        </authorList>
    </citation>
    <scope>NUCLEOTIDE SEQUENCE</scope>
    <source>
        <strain evidence="4">USAMLcec2-132</strain>
    </source>
</reference>
<keyword evidence="1 4" id="KW-0328">Glycosyltransferase</keyword>
<evidence type="ECO:0000313" key="5">
    <source>
        <dbReference type="Proteomes" id="UP000823891"/>
    </source>
</evidence>
<accession>A0A9D2NJQ4</accession>
<dbReference type="Gene3D" id="3.90.550.10">
    <property type="entry name" value="Spore Coat Polysaccharide Biosynthesis Protein SpsA, Chain A"/>
    <property type="match status" value="1"/>
</dbReference>
<sequence length="320" mass="38139">MREEKISIIVAVYNIELYVARCIESLLRQKLQEIEILLIDDGSTDKSGEICRMYAEKDSRIRYIYKENGGLSDARNRGVQEASGNWISFVDGDDYIHSDMYRILYEGVRRSDVKLGICSFQTFSEGETPSEAVSQEKGEVWESENIVRLLFTDRRTDIVISCCKLFHYSLFRDFSFPKGRYREDEFSTYRFWFKTDRVYYTQQKLYYYYQRPNSILHQSNVKKETDYYDALIERHEFFRQKRVPEDILKKDACFCMTQLYNACFIRNVSDEQKGYYIRQYKKMFDLADAQSRCLRYFVARHATSLLIGIWKLKKRAGEGI</sequence>
<dbReference type="EC" id="2.4.-.-" evidence="4"/>
<name>A0A9D2NJQ4_9FIRM</name>
<reference evidence="4" key="2">
    <citation type="submission" date="2021-04" db="EMBL/GenBank/DDBJ databases">
        <authorList>
            <person name="Gilroy R."/>
        </authorList>
    </citation>
    <scope>NUCLEOTIDE SEQUENCE</scope>
    <source>
        <strain evidence="4">USAMLcec2-132</strain>
    </source>
</reference>
<evidence type="ECO:0000259" key="3">
    <source>
        <dbReference type="Pfam" id="PF00535"/>
    </source>
</evidence>